<organism evidence="1 2">
    <name type="scientific">Panicum virgatum</name>
    <name type="common">Blackwell switchgrass</name>
    <dbReference type="NCBI Taxonomy" id="38727"/>
    <lineage>
        <taxon>Eukaryota</taxon>
        <taxon>Viridiplantae</taxon>
        <taxon>Streptophyta</taxon>
        <taxon>Embryophyta</taxon>
        <taxon>Tracheophyta</taxon>
        <taxon>Spermatophyta</taxon>
        <taxon>Magnoliopsida</taxon>
        <taxon>Liliopsida</taxon>
        <taxon>Poales</taxon>
        <taxon>Poaceae</taxon>
        <taxon>PACMAD clade</taxon>
        <taxon>Panicoideae</taxon>
        <taxon>Panicodae</taxon>
        <taxon>Paniceae</taxon>
        <taxon>Panicinae</taxon>
        <taxon>Panicum</taxon>
        <taxon>Panicum sect. Hiantes</taxon>
    </lineage>
</organism>
<sequence>MVWWGCDAIRQLAHIAHLSLRSGRPRWRLASASDGEDHSLRAASHEDQRRRLCDAHKEDTGDASEPNLVIHSSKMWSSDIGRVQRLRLIKHGGSHSRAHGHQRRQARRRAARHGTSITRMVYLQSSHFPPLLFFDLFSYLSPILYPPPPRSPGPIAPLSSRIIYKTPPSCPPNDPFKLGNLRDM</sequence>
<evidence type="ECO:0000313" key="1">
    <source>
        <dbReference type="EMBL" id="KAG2549037.1"/>
    </source>
</evidence>
<keyword evidence="2" id="KW-1185">Reference proteome</keyword>
<gene>
    <name evidence="1" type="ORF">PVAP13_9KG291313</name>
</gene>
<dbReference type="Proteomes" id="UP000823388">
    <property type="component" value="Chromosome 9K"/>
</dbReference>
<comment type="caution">
    <text evidence="1">The sequence shown here is derived from an EMBL/GenBank/DDBJ whole genome shotgun (WGS) entry which is preliminary data.</text>
</comment>
<accession>A0A8T0NI07</accession>
<dbReference type="AlphaFoldDB" id="A0A8T0NI07"/>
<protein>
    <submittedName>
        <fullName evidence="1">Uncharacterized protein</fullName>
    </submittedName>
</protein>
<proteinExistence type="predicted"/>
<name>A0A8T0NI07_PANVG</name>
<reference evidence="1" key="1">
    <citation type="submission" date="2020-05" db="EMBL/GenBank/DDBJ databases">
        <title>WGS assembly of Panicum virgatum.</title>
        <authorList>
            <person name="Lovell J.T."/>
            <person name="Jenkins J."/>
            <person name="Shu S."/>
            <person name="Juenger T.E."/>
            <person name="Schmutz J."/>
        </authorList>
    </citation>
    <scope>NUCLEOTIDE SEQUENCE</scope>
    <source>
        <strain evidence="1">AP13</strain>
    </source>
</reference>
<evidence type="ECO:0000313" key="2">
    <source>
        <dbReference type="Proteomes" id="UP000823388"/>
    </source>
</evidence>
<dbReference type="EMBL" id="CM029053">
    <property type="protein sequence ID" value="KAG2549037.1"/>
    <property type="molecule type" value="Genomic_DNA"/>
</dbReference>